<dbReference type="InterPro" id="IPR000276">
    <property type="entry name" value="GPCR_Rhodpsn"/>
</dbReference>
<name>A0A6J8DNK7_MYTCO</name>
<dbReference type="InterPro" id="IPR017452">
    <property type="entry name" value="GPCR_Rhodpsn_7TM"/>
</dbReference>
<evidence type="ECO:0000313" key="9">
    <source>
        <dbReference type="EMBL" id="CAC5409327.1"/>
    </source>
</evidence>
<dbReference type="PRINTS" id="PR00237">
    <property type="entry name" value="GPCRRHODOPSN"/>
</dbReference>
<dbReference type="PANTHER" id="PTHR22750">
    <property type="entry name" value="G-PROTEIN COUPLED RECEPTOR"/>
    <property type="match status" value="1"/>
</dbReference>
<accession>A0A6J8DNK7</accession>
<gene>
    <name evidence="9" type="ORF">MCOR_42631</name>
</gene>
<feature type="transmembrane region" description="Helical" evidence="7">
    <location>
        <begin position="232"/>
        <end position="253"/>
    </location>
</feature>
<evidence type="ECO:0000256" key="4">
    <source>
        <dbReference type="ARBA" id="ARBA00022989"/>
    </source>
</evidence>
<keyword evidence="6" id="KW-0675">Receptor</keyword>
<dbReference type="GO" id="GO:0005886">
    <property type="term" value="C:plasma membrane"/>
    <property type="evidence" value="ECO:0007669"/>
    <property type="project" value="UniProtKB-SubCell"/>
</dbReference>
<keyword evidence="6" id="KW-0807">Transducer</keyword>
<dbReference type="Proteomes" id="UP000507470">
    <property type="component" value="Unassembled WGS sequence"/>
</dbReference>
<evidence type="ECO:0000256" key="2">
    <source>
        <dbReference type="ARBA" id="ARBA00022475"/>
    </source>
</evidence>
<evidence type="ECO:0000313" key="10">
    <source>
        <dbReference type="Proteomes" id="UP000507470"/>
    </source>
</evidence>
<evidence type="ECO:0000256" key="7">
    <source>
        <dbReference type="SAM" id="Phobius"/>
    </source>
</evidence>
<keyword evidence="6" id="KW-0297">G-protein coupled receptor</keyword>
<dbReference type="CDD" id="cd00637">
    <property type="entry name" value="7tm_classA_rhodopsin-like"/>
    <property type="match status" value="1"/>
</dbReference>
<reference evidence="9 10" key="1">
    <citation type="submission" date="2020-06" db="EMBL/GenBank/DDBJ databases">
        <authorList>
            <person name="Li R."/>
            <person name="Bekaert M."/>
        </authorList>
    </citation>
    <scope>NUCLEOTIDE SEQUENCE [LARGE SCALE GENOMIC DNA]</scope>
    <source>
        <strain evidence="10">wild</strain>
    </source>
</reference>
<feature type="transmembrane region" description="Helical" evidence="7">
    <location>
        <begin position="12"/>
        <end position="35"/>
    </location>
</feature>
<dbReference type="Pfam" id="PF00001">
    <property type="entry name" value="7tm_1"/>
    <property type="match status" value="1"/>
</dbReference>
<dbReference type="GO" id="GO:0004930">
    <property type="term" value="F:G protein-coupled receptor activity"/>
    <property type="evidence" value="ECO:0007669"/>
    <property type="project" value="UniProtKB-KW"/>
</dbReference>
<dbReference type="SMART" id="SM01381">
    <property type="entry name" value="7TM_GPCR_Srsx"/>
    <property type="match status" value="1"/>
</dbReference>
<evidence type="ECO:0000256" key="5">
    <source>
        <dbReference type="ARBA" id="ARBA00023136"/>
    </source>
</evidence>
<keyword evidence="5 7" id="KW-0472">Membrane</keyword>
<comment type="similarity">
    <text evidence="6">Belongs to the G-protein coupled receptor 1 family.</text>
</comment>
<organism evidence="9 10">
    <name type="scientific">Mytilus coruscus</name>
    <name type="common">Sea mussel</name>
    <dbReference type="NCBI Taxonomy" id="42192"/>
    <lineage>
        <taxon>Eukaryota</taxon>
        <taxon>Metazoa</taxon>
        <taxon>Spiralia</taxon>
        <taxon>Lophotrochozoa</taxon>
        <taxon>Mollusca</taxon>
        <taxon>Bivalvia</taxon>
        <taxon>Autobranchia</taxon>
        <taxon>Pteriomorphia</taxon>
        <taxon>Mytilida</taxon>
        <taxon>Mytiloidea</taxon>
        <taxon>Mytilidae</taxon>
        <taxon>Mytilinae</taxon>
        <taxon>Mytilus</taxon>
    </lineage>
</organism>
<comment type="subcellular location">
    <subcellularLocation>
        <location evidence="1">Cell membrane</location>
        <topology evidence="1">Multi-pass membrane protein</topology>
    </subcellularLocation>
</comment>
<evidence type="ECO:0000256" key="3">
    <source>
        <dbReference type="ARBA" id="ARBA00022692"/>
    </source>
</evidence>
<feature type="transmembrane region" description="Helical" evidence="7">
    <location>
        <begin position="129"/>
        <end position="150"/>
    </location>
</feature>
<evidence type="ECO:0000259" key="8">
    <source>
        <dbReference type="PROSITE" id="PS50262"/>
    </source>
</evidence>
<proteinExistence type="inferred from homology"/>
<keyword evidence="2" id="KW-1003">Cell membrane</keyword>
<feature type="transmembrane region" description="Helical" evidence="7">
    <location>
        <begin position="88"/>
        <end position="108"/>
    </location>
</feature>
<feature type="transmembrane region" description="Helical" evidence="7">
    <location>
        <begin position="47"/>
        <end position="68"/>
    </location>
</feature>
<protein>
    <submittedName>
        <fullName evidence="9">CNR1</fullName>
    </submittedName>
</protein>
<dbReference type="PROSITE" id="PS00237">
    <property type="entry name" value="G_PROTEIN_RECEP_F1_1"/>
    <property type="match status" value="1"/>
</dbReference>
<evidence type="ECO:0000256" key="1">
    <source>
        <dbReference type="ARBA" id="ARBA00004651"/>
    </source>
</evidence>
<keyword evidence="10" id="KW-1185">Reference proteome</keyword>
<sequence>MNNTNNTDHHRMFLSVVFITEAIVTAPTIFGNLLLIHCIKRYKALHARSYILIGSLAVSDLLFGLLFLPYDMLTVAYPIMREYKITCLLRAVLLYGLVGASNTNIFIISLERYIALTHPLWHLKLSWKWLAGSIAVAWIMPLLLAVLPVFGWNSWNVNLKCAYKWKDAISSSFLMLWSYSNVSLLIISCILFFKVVSTTFSFLNNKSFQRGQFGVQRQLSVTRRTSIEKTKLLILIVGFFVFCWGPYCFIIIIKPFIQEQSEQRKQLDMAEKYSGLLAVCNCTLNWVIYGLKNKRIRHTFKLTLCGSRKIHENGLERISTISTKQEQFSQLKRVK</sequence>
<keyword evidence="3 6" id="KW-0812">Transmembrane</keyword>
<feature type="transmembrane region" description="Helical" evidence="7">
    <location>
        <begin position="182"/>
        <end position="203"/>
    </location>
</feature>
<feature type="transmembrane region" description="Helical" evidence="7">
    <location>
        <begin position="273"/>
        <end position="291"/>
    </location>
</feature>
<dbReference type="AlphaFoldDB" id="A0A6J8DNK7"/>
<dbReference type="OrthoDB" id="5965749at2759"/>
<dbReference type="Gene3D" id="1.20.1070.10">
    <property type="entry name" value="Rhodopsin 7-helix transmembrane proteins"/>
    <property type="match status" value="1"/>
</dbReference>
<keyword evidence="4 7" id="KW-1133">Transmembrane helix</keyword>
<feature type="domain" description="G-protein coupled receptors family 1 profile" evidence="8">
    <location>
        <begin position="31"/>
        <end position="289"/>
    </location>
</feature>
<dbReference type="EMBL" id="CACVKT020007641">
    <property type="protein sequence ID" value="CAC5409327.1"/>
    <property type="molecule type" value="Genomic_DNA"/>
</dbReference>
<dbReference type="SUPFAM" id="SSF81321">
    <property type="entry name" value="Family A G protein-coupled receptor-like"/>
    <property type="match status" value="1"/>
</dbReference>
<evidence type="ECO:0000256" key="6">
    <source>
        <dbReference type="RuleBase" id="RU000688"/>
    </source>
</evidence>
<dbReference type="PROSITE" id="PS50262">
    <property type="entry name" value="G_PROTEIN_RECEP_F1_2"/>
    <property type="match status" value="1"/>
</dbReference>